<keyword evidence="1" id="KW-0732">Signal</keyword>
<accession>A0ABZ2KAL8</accession>
<evidence type="ECO:0000313" key="3">
    <source>
        <dbReference type="Proteomes" id="UP001379533"/>
    </source>
</evidence>
<dbReference type="EMBL" id="CP089982">
    <property type="protein sequence ID" value="WXA94145.1"/>
    <property type="molecule type" value="Genomic_DNA"/>
</dbReference>
<protein>
    <recommendedName>
        <fullName evidence="4">Outer membrane protein beta-barrel domain-containing protein</fullName>
    </recommendedName>
</protein>
<dbReference type="SUPFAM" id="SSF56925">
    <property type="entry name" value="OMPA-like"/>
    <property type="match status" value="1"/>
</dbReference>
<reference evidence="2 3" key="1">
    <citation type="submission" date="2021-12" db="EMBL/GenBank/DDBJ databases">
        <title>Discovery of the Pendulisporaceae a myxobacterial family with distinct sporulation behavior and unique specialized metabolism.</title>
        <authorList>
            <person name="Garcia R."/>
            <person name="Popoff A."/>
            <person name="Bader C.D."/>
            <person name="Loehr J."/>
            <person name="Walesch S."/>
            <person name="Walt C."/>
            <person name="Boldt J."/>
            <person name="Bunk B."/>
            <person name="Haeckl F.J.F.P.J."/>
            <person name="Gunesch A.P."/>
            <person name="Birkelbach J."/>
            <person name="Nuebel U."/>
            <person name="Pietschmann T."/>
            <person name="Bach T."/>
            <person name="Mueller R."/>
        </authorList>
    </citation>
    <scope>NUCLEOTIDE SEQUENCE [LARGE SCALE GENOMIC DNA]</scope>
    <source>
        <strain evidence="2 3">MSr12523</strain>
    </source>
</reference>
<proteinExistence type="predicted"/>
<feature type="chain" id="PRO_5045309407" description="Outer membrane protein beta-barrel domain-containing protein" evidence="1">
    <location>
        <begin position="23"/>
        <end position="223"/>
    </location>
</feature>
<keyword evidence="3" id="KW-1185">Reference proteome</keyword>
<dbReference type="InterPro" id="IPR011250">
    <property type="entry name" value="OMP/PagP_B-barrel"/>
</dbReference>
<name>A0ABZ2KAL8_9BACT</name>
<evidence type="ECO:0000313" key="2">
    <source>
        <dbReference type="EMBL" id="WXA94145.1"/>
    </source>
</evidence>
<dbReference type="Gene3D" id="2.40.160.20">
    <property type="match status" value="1"/>
</dbReference>
<evidence type="ECO:0000256" key="1">
    <source>
        <dbReference type="SAM" id="SignalP"/>
    </source>
</evidence>
<sequence>MKTSRVLPVLLVGLSLSTLAHAQGPAPVPKEDPLESGTVGLEIGLRTGFALPFGQIADRAPDISEYVTGQVPFWLDAGYRIIPELYVGGYAQYGIGITKNCPSGISCSANDVRLGINVQYHPTPLQVTDPWIGLGFGYEVFNLSQSTTRGESADASAKGWEFANFQTGVDFRASPNFRIGPFVSFSLDQTATISQGSLSSSDFDKALHMWLFFGLRGAFVVGG</sequence>
<dbReference type="Proteomes" id="UP001379533">
    <property type="component" value="Chromosome"/>
</dbReference>
<dbReference type="RefSeq" id="WP_394844747.1">
    <property type="nucleotide sequence ID" value="NZ_CP089982.1"/>
</dbReference>
<organism evidence="2 3">
    <name type="scientific">Pendulispora brunnea</name>
    <dbReference type="NCBI Taxonomy" id="2905690"/>
    <lineage>
        <taxon>Bacteria</taxon>
        <taxon>Pseudomonadati</taxon>
        <taxon>Myxococcota</taxon>
        <taxon>Myxococcia</taxon>
        <taxon>Myxococcales</taxon>
        <taxon>Sorangiineae</taxon>
        <taxon>Pendulisporaceae</taxon>
        <taxon>Pendulispora</taxon>
    </lineage>
</organism>
<feature type="signal peptide" evidence="1">
    <location>
        <begin position="1"/>
        <end position="22"/>
    </location>
</feature>
<gene>
    <name evidence="2" type="ORF">LZC95_47840</name>
</gene>
<evidence type="ECO:0008006" key="4">
    <source>
        <dbReference type="Google" id="ProtNLM"/>
    </source>
</evidence>